<evidence type="ECO:0000256" key="1">
    <source>
        <dbReference type="SAM" id="Phobius"/>
    </source>
</evidence>
<protein>
    <recommendedName>
        <fullName evidence="4">DUF1304 domain-containing protein</fullName>
    </recommendedName>
</protein>
<organism evidence="2 3">
    <name type="scientific">Roseateles paludis</name>
    <dbReference type="NCBI Taxonomy" id="3145238"/>
    <lineage>
        <taxon>Bacteria</taxon>
        <taxon>Pseudomonadati</taxon>
        <taxon>Pseudomonadota</taxon>
        <taxon>Betaproteobacteria</taxon>
        <taxon>Burkholderiales</taxon>
        <taxon>Sphaerotilaceae</taxon>
        <taxon>Roseateles</taxon>
    </lineage>
</organism>
<dbReference type="RefSeq" id="WP_347703788.1">
    <property type="nucleotide sequence ID" value="NZ_JBDPZD010000001.1"/>
</dbReference>
<keyword evidence="1" id="KW-0472">Membrane</keyword>
<dbReference type="EMBL" id="JBDPZD010000001">
    <property type="protein sequence ID" value="MEO3690974.1"/>
    <property type="molecule type" value="Genomic_DNA"/>
</dbReference>
<keyword evidence="3" id="KW-1185">Reference proteome</keyword>
<feature type="transmembrane region" description="Helical" evidence="1">
    <location>
        <begin position="118"/>
        <end position="135"/>
    </location>
</feature>
<dbReference type="NCBIfam" id="NF047765">
    <property type="entry name" value="LIC_13387_fam"/>
    <property type="match status" value="1"/>
</dbReference>
<gene>
    <name evidence="2" type="ORF">ABDJ85_05785</name>
</gene>
<dbReference type="InterPro" id="IPR058068">
    <property type="entry name" value="LIC_13387-like"/>
</dbReference>
<evidence type="ECO:0000313" key="2">
    <source>
        <dbReference type="EMBL" id="MEO3690974.1"/>
    </source>
</evidence>
<comment type="caution">
    <text evidence="2">The sequence shown here is derived from an EMBL/GenBank/DDBJ whole genome shotgun (WGS) entry which is preliminary data.</text>
</comment>
<keyword evidence="1" id="KW-0812">Transmembrane</keyword>
<evidence type="ECO:0008006" key="4">
    <source>
        <dbReference type="Google" id="ProtNLM"/>
    </source>
</evidence>
<keyword evidence="1" id="KW-1133">Transmembrane helix</keyword>
<dbReference type="Proteomes" id="UP001495147">
    <property type="component" value="Unassembled WGS sequence"/>
</dbReference>
<name>A0ABV0FYG5_9BURK</name>
<feature type="transmembrane region" description="Helical" evidence="1">
    <location>
        <begin position="92"/>
        <end position="112"/>
    </location>
</feature>
<accession>A0ABV0FYG5</accession>
<sequence>MLARGLIAASAAILFLLGSAHLLYTYWGPKLLPRDVGLIEAMQRTQLRLTAETTVWRAWIGFNASHSLCAILFGLIYGYLALAQPELLFRSLYLQAVGLGLLLAFVVLAKLYWFSIPFMGVGLALACYVGGLVGARV</sequence>
<feature type="transmembrane region" description="Helical" evidence="1">
    <location>
        <begin position="58"/>
        <end position="80"/>
    </location>
</feature>
<reference evidence="2 3" key="1">
    <citation type="submission" date="2024-05" db="EMBL/GenBank/DDBJ databases">
        <title>Roseateles sp. DJS-2-20 16S ribosomal RNA gene Genome sequencing and assembly.</title>
        <authorList>
            <person name="Woo H."/>
        </authorList>
    </citation>
    <scope>NUCLEOTIDE SEQUENCE [LARGE SCALE GENOMIC DNA]</scope>
    <source>
        <strain evidence="2 3">DJS-2-20</strain>
    </source>
</reference>
<proteinExistence type="predicted"/>
<evidence type="ECO:0000313" key="3">
    <source>
        <dbReference type="Proteomes" id="UP001495147"/>
    </source>
</evidence>